<name>A0ABT1Q3S1_9ACTN</name>
<feature type="domain" description="HTH araC/xylS-type" evidence="4">
    <location>
        <begin position="225"/>
        <end position="326"/>
    </location>
</feature>
<dbReference type="PROSITE" id="PS00041">
    <property type="entry name" value="HTH_ARAC_FAMILY_1"/>
    <property type="match status" value="1"/>
</dbReference>
<dbReference type="PANTHER" id="PTHR46796:SF12">
    <property type="entry name" value="HTH-TYPE DNA-BINDING TRANSCRIPTIONAL ACTIVATOR EUTR"/>
    <property type="match status" value="1"/>
</dbReference>
<organism evidence="5 6">
    <name type="scientific">Streptomyces humicola</name>
    <dbReference type="NCBI Taxonomy" id="2953240"/>
    <lineage>
        <taxon>Bacteria</taxon>
        <taxon>Bacillati</taxon>
        <taxon>Actinomycetota</taxon>
        <taxon>Actinomycetes</taxon>
        <taxon>Kitasatosporales</taxon>
        <taxon>Streptomycetaceae</taxon>
        <taxon>Streptomyces</taxon>
    </lineage>
</organism>
<dbReference type="Pfam" id="PF12833">
    <property type="entry name" value="HTH_18"/>
    <property type="match status" value="1"/>
</dbReference>
<dbReference type="RefSeq" id="WP_255923080.1">
    <property type="nucleotide sequence ID" value="NZ_JANFNG010000029.1"/>
</dbReference>
<dbReference type="InterPro" id="IPR018060">
    <property type="entry name" value="HTH_AraC"/>
</dbReference>
<dbReference type="EMBL" id="JANFNG010000029">
    <property type="protein sequence ID" value="MCQ4084038.1"/>
    <property type="molecule type" value="Genomic_DNA"/>
</dbReference>
<evidence type="ECO:0000256" key="2">
    <source>
        <dbReference type="ARBA" id="ARBA00023125"/>
    </source>
</evidence>
<dbReference type="Proteomes" id="UP001057702">
    <property type="component" value="Unassembled WGS sequence"/>
</dbReference>
<dbReference type="SMART" id="SM00342">
    <property type="entry name" value="HTH_ARAC"/>
    <property type="match status" value="1"/>
</dbReference>
<dbReference type="Pfam" id="PF14525">
    <property type="entry name" value="AraC_binding_2"/>
    <property type="match status" value="1"/>
</dbReference>
<reference evidence="5" key="1">
    <citation type="submission" date="2022-06" db="EMBL/GenBank/DDBJ databases">
        <title>Draft genome sequence of Streptomyces sp. RB6PN25 isolated from peat swamp forest in Thailand.</title>
        <authorList>
            <person name="Duangmal K."/>
            <person name="Klaysubun C."/>
        </authorList>
    </citation>
    <scope>NUCLEOTIDE SEQUENCE</scope>
    <source>
        <strain evidence="5">RB6PN25</strain>
    </source>
</reference>
<keyword evidence="3" id="KW-0804">Transcription</keyword>
<evidence type="ECO:0000259" key="4">
    <source>
        <dbReference type="PROSITE" id="PS01124"/>
    </source>
</evidence>
<protein>
    <submittedName>
        <fullName evidence="5">AraC family transcriptional regulator</fullName>
    </submittedName>
</protein>
<dbReference type="InterPro" id="IPR035418">
    <property type="entry name" value="AraC-bd_2"/>
</dbReference>
<dbReference type="InterPro" id="IPR018062">
    <property type="entry name" value="HTH_AraC-typ_CS"/>
</dbReference>
<dbReference type="PANTHER" id="PTHR46796">
    <property type="entry name" value="HTH-TYPE TRANSCRIPTIONAL ACTIVATOR RHAS-RELATED"/>
    <property type="match status" value="1"/>
</dbReference>
<accession>A0ABT1Q3S1</accession>
<comment type="caution">
    <text evidence="5">The sequence shown here is derived from an EMBL/GenBank/DDBJ whole genome shotgun (WGS) entry which is preliminary data.</text>
</comment>
<proteinExistence type="predicted"/>
<keyword evidence="6" id="KW-1185">Reference proteome</keyword>
<dbReference type="InterPro" id="IPR050204">
    <property type="entry name" value="AraC_XylS_family_regulators"/>
</dbReference>
<evidence type="ECO:0000256" key="1">
    <source>
        <dbReference type="ARBA" id="ARBA00023015"/>
    </source>
</evidence>
<keyword evidence="2" id="KW-0238">DNA-binding</keyword>
<sequence>MPARALPLAGHERFHTHDLDEARTEVGDAFCPHELHLVERGAQLDARLHAAALERTGLYYLDYGAEVRINPGELESFFLVQIPLAGAADIACGRERIVSTPELASVPAPTEHLSMHWAAGNPQLIVWIDRFALEAHLGQLLARQPSRPITFSLGMDLTLPASRSWLGIVNLLRQEADNGGGMLSQPPAVRQFEGLLMTQLLLAHPSNYTAALLGEQPRIAPLAVRQAMELIEAHAAEPLTVEDIAEAVGVSVRALQEGFRRHVDTTPLRYLRDVRLARVRADLSASDPGSTTITDIACRWGFFHAGRFSIAYRERFGESPSQTLRR</sequence>
<evidence type="ECO:0000313" key="5">
    <source>
        <dbReference type="EMBL" id="MCQ4084038.1"/>
    </source>
</evidence>
<dbReference type="PROSITE" id="PS01124">
    <property type="entry name" value="HTH_ARAC_FAMILY_2"/>
    <property type="match status" value="1"/>
</dbReference>
<dbReference type="Gene3D" id="1.10.10.60">
    <property type="entry name" value="Homeodomain-like"/>
    <property type="match status" value="1"/>
</dbReference>
<evidence type="ECO:0000313" key="6">
    <source>
        <dbReference type="Proteomes" id="UP001057702"/>
    </source>
</evidence>
<keyword evidence="1" id="KW-0805">Transcription regulation</keyword>
<evidence type="ECO:0000256" key="3">
    <source>
        <dbReference type="ARBA" id="ARBA00023163"/>
    </source>
</evidence>
<gene>
    <name evidence="5" type="ORF">NGB36_26515</name>
</gene>
<dbReference type="SUPFAM" id="SSF46689">
    <property type="entry name" value="Homeodomain-like"/>
    <property type="match status" value="2"/>
</dbReference>
<dbReference type="InterPro" id="IPR009057">
    <property type="entry name" value="Homeodomain-like_sf"/>
</dbReference>